<evidence type="ECO:0000256" key="7">
    <source>
        <dbReference type="ARBA" id="ARBA00022840"/>
    </source>
</evidence>
<dbReference type="EC" id="2.7.13.3" evidence="2"/>
<keyword evidence="3 11" id="KW-0597">Phosphoprotein</keyword>
<evidence type="ECO:0000256" key="8">
    <source>
        <dbReference type="ARBA" id="ARBA00023012"/>
    </source>
</evidence>
<dbReference type="CDD" id="cd17546">
    <property type="entry name" value="REC_hyHK_CKI1_RcsC-like"/>
    <property type="match status" value="1"/>
</dbReference>
<dbReference type="PRINTS" id="PR00344">
    <property type="entry name" value="BCTRLSENSOR"/>
</dbReference>
<dbReference type="eggNOG" id="COG0745">
    <property type="taxonomic scope" value="Bacteria"/>
</dbReference>
<dbReference type="AlphaFoldDB" id="A1AQ69"/>
<dbReference type="Gene3D" id="3.30.565.10">
    <property type="entry name" value="Histidine kinase-like ATPase, C-terminal domain"/>
    <property type="match status" value="1"/>
</dbReference>
<keyword evidence="4" id="KW-0808">Transferase</keyword>
<dbReference type="EMBL" id="CP000482">
    <property type="protein sequence ID" value="ABK99489.1"/>
    <property type="molecule type" value="Genomic_DNA"/>
</dbReference>
<dbReference type="PANTHER" id="PTHR45339">
    <property type="entry name" value="HYBRID SIGNAL TRANSDUCTION HISTIDINE KINASE J"/>
    <property type="match status" value="1"/>
</dbReference>
<keyword evidence="16" id="KW-1185">Reference proteome</keyword>
<dbReference type="InterPro" id="IPR000014">
    <property type="entry name" value="PAS"/>
</dbReference>
<dbReference type="Pfam" id="PF00512">
    <property type="entry name" value="HisKA"/>
    <property type="match status" value="1"/>
</dbReference>
<evidence type="ECO:0000256" key="10">
    <source>
        <dbReference type="ARBA" id="ARBA00068150"/>
    </source>
</evidence>
<feature type="coiled-coil region" evidence="12">
    <location>
        <begin position="189"/>
        <end position="217"/>
    </location>
</feature>
<evidence type="ECO:0000256" key="4">
    <source>
        <dbReference type="ARBA" id="ARBA00022679"/>
    </source>
</evidence>
<dbReference type="InterPro" id="IPR005467">
    <property type="entry name" value="His_kinase_dom"/>
</dbReference>
<feature type="modified residue" description="4-aspartylphosphate" evidence="11">
    <location>
        <position position="527"/>
    </location>
</feature>
<evidence type="ECO:0000259" key="14">
    <source>
        <dbReference type="PROSITE" id="PS50110"/>
    </source>
</evidence>
<dbReference type="GO" id="GO:0005524">
    <property type="term" value="F:ATP binding"/>
    <property type="evidence" value="ECO:0007669"/>
    <property type="project" value="UniProtKB-KW"/>
</dbReference>
<dbReference type="SUPFAM" id="SSF55874">
    <property type="entry name" value="ATPase domain of HSP90 chaperone/DNA topoisomerase II/histidine kinase"/>
    <property type="match status" value="1"/>
</dbReference>
<evidence type="ECO:0000256" key="12">
    <source>
        <dbReference type="SAM" id="Coils"/>
    </source>
</evidence>
<feature type="domain" description="Response regulatory" evidence="14">
    <location>
        <begin position="478"/>
        <end position="596"/>
    </location>
</feature>
<dbReference type="PROSITE" id="PS50109">
    <property type="entry name" value="HIS_KIN"/>
    <property type="match status" value="1"/>
</dbReference>
<dbReference type="InterPro" id="IPR036097">
    <property type="entry name" value="HisK_dim/P_sf"/>
</dbReference>
<organism evidence="15 16">
    <name type="scientific">Pelobacter propionicus (strain DSM 2379 / NBRC 103807 / OttBd1)</name>
    <dbReference type="NCBI Taxonomy" id="338966"/>
    <lineage>
        <taxon>Bacteria</taxon>
        <taxon>Pseudomonadati</taxon>
        <taxon>Thermodesulfobacteriota</taxon>
        <taxon>Desulfuromonadia</taxon>
        <taxon>Desulfuromonadales</taxon>
        <taxon>Desulfuromonadaceae</taxon>
        <taxon>Pelobacter</taxon>
    </lineage>
</organism>
<dbReference type="FunFam" id="3.30.565.10:FF:000010">
    <property type="entry name" value="Sensor histidine kinase RcsC"/>
    <property type="match status" value="1"/>
</dbReference>
<keyword evidence="7" id="KW-0067">ATP-binding</keyword>
<dbReference type="GO" id="GO:0000155">
    <property type="term" value="F:phosphorelay sensor kinase activity"/>
    <property type="evidence" value="ECO:0007669"/>
    <property type="project" value="InterPro"/>
</dbReference>
<keyword evidence="6 15" id="KW-0418">Kinase</keyword>
<keyword evidence="12" id="KW-0175">Coiled coil</keyword>
<comment type="subunit">
    <text evidence="9">At low DSF concentrations, interacts with RpfF.</text>
</comment>
<dbReference type="CDD" id="cd00130">
    <property type="entry name" value="PAS"/>
    <property type="match status" value="1"/>
</dbReference>
<sequence length="604" mass="66797">MILRQKAEERLLDKTIEADPSHTEMDSQRLIHELQVYQIELEMQVEELRQARDEEAMAREMYADLYDFAPVGYVTLDRDGIIRNANLTGSVLLGVVRSQLIGQRLGVFVAVVSRPAFADFLEKVFTSPTKVACEVSLMKEGVPELFVQIEGVAVASGEECRIGLIDITEHKRAEEVLWMAKEATEAAILAKETAKALRLEKEISESLRREKEAAESATRAKDQFLANMSHELRTPMTGVLGMLQLALEEELAPTLRNYLGTAHSSANSLLQILNDILDMTKIEAGKIIIEEMPFSPRRCVTGAVDIITPEVRRKGLDIAISVAEEVPDKLVGDQMRLRQVLINLIANAVKFTNEGKVAVQVTAGGTNSDGKREYTFAVTDTGIGIPEDKKDLLFHVFSQVDASHTRTYGGTGLGLAICKELVELMGGMIDFDSKEGVGSTFYFTISLREAKSERNAPTAAEPLSPETFTAPKGERIPHLLLAEDDPTIQQILEMMLTKSNYSLDIAKDGKQAVEMWEQGEYDLVLMDVQMPLLSGFDVTLAIRERERERGGHTPIVAMTAHTGKEAEKKCIAAGMDHYISKPIDFNECLKLIGQIIGQKSSGNN</sequence>
<dbReference type="SMART" id="SM00388">
    <property type="entry name" value="HisKA"/>
    <property type="match status" value="1"/>
</dbReference>
<dbReference type="InterPro" id="IPR001789">
    <property type="entry name" value="Sig_transdc_resp-reg_receiver"/>
</dbReference>
<proteinExistence type="predicted"/>
<dbReference type="HOGENOM" id="CLU_000445_114_15_7"/>
<dbReference type="SUPFAM" id="SSF55785">
    <property type="entry name" value="PYP-like sensor domain (PAS domain)"/>
    <property type="match status" value="1"/>
</dbReference>
<dbReference type="Pfam" id="PF02518">
    <property type="entry name" value="HATPase_c"/>
    <property type="match status" value="1"/>
</dbReference>
<dbReference type="Gene3D" id="3.40.50.2300">
    <property type="match status" value="1"/>
</dbReference>
<evidence type="ECO:0000256" key="6">
    <source>
        <dbReference type="ARBA" id="ARBA00022777"/>
    </source>
</evidence>
<dbReference type="KEGG" id="ppd:Ppro_1879"/>
<evidence type="ECO:0000256" key="11">
    <source>
        <dbReference type="PROSITE-ProRule" id="PRU00169"/>
    </source>
</evidence>
<dbReference type="SUPFAM" id="SSF52172">
    <property type="entry name" value="CheY-like"/>
    <property type="match status" value="1"/>
</dbReference>
<dbReference type="Proteomes" id="UP000006732">
    <property type="component" value="Chromosome"/>
</dbReference>
<feature type="domain" description="Histidine kinase" evidence="13">
    <location>
        <begin position="227"/>
        <end position="449"/>
    </location>
</feature>
<dbReference type="PROSITE" id="PS50110">
    <property type="entry name" value="RESPONSE_REGULATORY"/>
    <property type="match status" value="1"/>
</dbReference>
<evidence type="ECO:0000256" key="1">
    <source>
        <dbReference type="ARBA" id="ARBA00000085"/>
    </source>
</evidence>
<comment type="catalytic activity">
    <reaction evidence="1">
        <text>ATP + protein L-histidine = ADP + protein N-phospho-L-histidine.</text>
        <dbReference type="EC" id="2.7.13.3"/>
    </reaction>
</comment>
<evidence type="ECO:0000313" key="15">
    <source>
        <dbReference type="EMBL" id="ABK99489.1"/>
    </source>
</evidence>
<dbReference type="NCBIfam" id="TIGR00229">
    <property type="entry name" value="sensory_box"/>
    <property type="match status" value="1"/>
</dbReference>
<dbReference type="InterPro" id="IPR035965">
    <property type="entry name" value="PAS-like_dom_sf"/>
</dbReference>
<name>A1AQ69_PELPD</name>
<dbReference type="Gene3D" id="3.30.450.20">
    <property type="entry name" value="PAS domain"/>
    <property type="match status" value="1"/>
</dbReference>
<dbReference type="Gene3D" id="1.10.287.130">
    <property type="match status" value="1"/>
</dbReference>
<dbReference type="OrthoDB" id="5378360at2"/>
<keyword evidence="5" id="KW-0547">Nucleotide-binding</keyword>
<dbReference type="InterPro" id="IPR011006">
    <property type="entry name" value="CheY-like_superfamily"/>
</dbReference>
<dbReference type="PANTHER" id="PTHR45339:SF5">
    <property type="entry name" value="HISTIDINE KINASE"/>
    <property type="match status" value="1"/>
</dbReference>
<evidence type="ECO:0000256" key="3">
    <source>
        <dbReference type="ARBA" id="ARBA00022553"/>
    </source>
</evidence>
<dbReference type="Pfam" id="PF00072">
    <property type="entry name" value="Response_reg"/>
    <property type="match status" value="1"/>
</dbReference>
<protein>
    <recommendedName>
        <fullName evidence="10">Sensory/regulatory protein RpfC</fullName>
        <ecNumber evidence="2">2.7.13.3</ecNumber>
    </recommendedName>
</protein>
<dbReference type="Pfam" id="PF13426">
    <property type="entry name" value="PAS_9"/>
    <property type="match status" value="1"/>
</dbReference>
<dbReference type="InterPro" id="IPR003661">
    <property type="entry name" value="HisK_dim/P_dom"/>
</dbReference>
<dbReference type="SMART" id="SM00091">
    <property type="entry name" value="PAS"/>
    <property type="match status" value="1"/>
</dbReference>
<evidence type="ECO:0000313" key="16">
    <source>
        <dbReference type="Proteomes" id="UP000006732"/>
    </source>
</evidence>
<dbReference type="CDD" id="cd16922">
    <property type="entry name" value="HATPase_EvgS-ArcB-TorS-like"/>
    <property type="match status" value="1"/>
</dbReference>
<dbReference type="InterPro" id="IPR004358">
    <property type="entry name" value="Sig_transdc_His_kin-like_C"/>
</dbReference>
<gene>
    <name evidence="15" type="ordered locus">Ppro_1879</name>
</gene>
<dbReference type="FunFam" id="1.10.287.130:FF:000002">
    <property type="entry name" value="Two-component osmosensing histidine kinase"/>
    <property type="match status" value="1"/>
</dbReference>
<keyword evidence="8" id="KW-0902">Two-component regulatory system</keyword>
<accession>A1AQ69</accession>
<evidence type="ECO:0000259" key="13">
    <source>
        <dbReference type="PROSITE" id="PS50109"/>
    </source>
</evidence>
<dbReference type="CDD" id="cd00082">
    <property type="entry name" value="HisKA"/>
    <property type="match status" value="1"/>
</dbReference>
<dbReference type="SMART" id="SM00448">
    <property type="entry name" value="REC"/>
    <property type="match status" value="1"/>
</dbReference>
<dbReference type="STRING" id="338966.Ppro_1879"/>
<dbReference type="InterPro" id="IPR036890">
    <property type="entry name" value="HATPase_C_sf"/>
</dbReference>
<evidence type="ECO:0000256" key="5">
    <source>
        <dbReference type="ARBA" id="ARBA00022741"/>
    </source>
</evidence>
<evidence type="ECO:0000256" key="2">
    <source>
        <dbReference type="ARBA" id="ARBA00012438"/>
    </source>
</evidence>
<dbReference type="SUPFAM" id="SSF47384">
    <property type="entry name" value="Homodimeric domain of signal transducing histidine kinase"/>
    <property type="match status" value="1"/>
</dbReference>
<evidence type="ECO:0000256" key="9">
    <source>
        <dbReference type="ARBA" id="ARBA00064003"/>
    </source>
</evidence>
<dbReference type="SMART" id="SM00387">
    <property type="entry name" value="HATPase_c"/>
    <property type="match status" value="1"/>
</dbReference>
<dbReference type="eggNOG" id="COG2205">
    <property type="taxonomic scope" value="Bacteria"/>
</dbReference>
<dbReference type="InterPro" id="IPR003594">
    <property type="entry name" value="HATPase_dom"/>
</dbReference>
<reference evidence="15 16" key="1">
    <citation type="submission" date="2006-10" db="EMBL/GenBank/DDBJ databases">
        <title>Complete sequence of chromosome of Pelobacter propionicus DSM 2379.</title>
        <authorList>
            <consortium name="US DOE Joint Genome Institute"/>
            <person name="Copeland A."/>
            <person name="Lucas S."/>
            <person name="Lapidus A."/>
            <person name="Barry K."/>
            <person name="Detter J.C."/>
            <person name="Glavina del Rio T."/>
            <person name="Hammon N."/>
            <person name="Israni S."/>
            <person name="Dalin E."/>
            <person name="Tice H."/>
            <person name="Pitluck S."/>
            <person name="Saunders E."/>
            <person name="Brettin T."/>
            <person name="Bruce D."/>
            <person name="Han C."/>
            <person name="Tapia R."/>
            <person name="Schmutz J."/>
            <person name="Larimer F."/>
            <person name="Land M."/>
            <person name="Hauser L."/>
            <person name="Kyrpides N."/>
            <person name="Kim E."/>
            <person name="Lovley D."/>
            <person name="Richardson P."/>
        </authorList>
    </citation>
    <scope>NUCLEOTIDE SEQUENCE [LARGE SCALE GENOMIC DNA]</scope>
    <source>
        <strain evidence="16">DSM 2379 / NBRC 103807 / OttBd1</strain>
    </source>
</reference>